<dbReference type="SUPFAM" id="SSF53335">
    <property type="entry name" value="S-adenosyl-L-methionine-dependent methyltransferases"/>
    <property type="match status" value="1"/>
</dbReference>
<reference evidence="1 2" key="2">
    <citation type="journal article" date="2015" name="Stand. Genomic Sci.">
        <title>Draft genome sequence of marine-derived Streptomyces sp. TP-A0598, a producer of anti-MRSA antibiotic lydicamycins.</title>
        <authorList>
            <person name="Komaki H."/>
            <person name="Ichikawa N."/>
            <person name="Hosoyama A."/>
            <person name="Fujita N."/>
            <person name="Igarashi Y."/>
        </authorList>
    </citation>
    <scope>NUCLEOTIDE SEQUENCE [LARGE SCALE GENOMIC DNA]</scope>
    <source>
        <strain evidence="1 2">NBRC 110027</strain>
    </source>
</reference>
<reference evidence="2" key="1">
    <citation type="submission" date="2014-09" db="EMBL/GenBank/DDBJ databases">
        <title>Whole genome shotgun sequence of Streptomyces sp. NBRC 110027.</title>
        <authorList>
            <person name="Komaki H."/>
            <person name="Ichikawa N."/>
            <person name="Katano-Makiyama Y."/>
            <person name="Hosoyama A."/>
            <person name="Hashimoto M."/>
            <person name="Uohara A."/>
            <person name="Kitahashi Y."/>
            <person name="Ohji S."/>
            <person name="Kimura A."/>
            <person name="Yamazoe A."/>
            <person name="Igarashi Y."/>
            <person name="Fujita N."/>
        </authorList>
    </citation>
    <scope>NUCLEOTIDE SEQUENCE [LARGE SCALE GENOMIC DNA]</scope>
    <source>
        <strain evidence="2">NBRC 110027</strain>
    </source>
</reference>
<accession>A0A0P4RFX9</accession>
<protein>
    <recommendedName>
        <fullName evidence="3">Methyltransferase</fullName>
    </recommendedName>
</protein>
<dbReference type="Proteomes" id="UP000048965">
    <property type="component" value="Unassembled WGS sequence"/>
</dbReference>
<dbReference type="InterPro" id="IPR029063">
    <property type="entry name" value="SAM-dependent_MTases_sf"/>
</dbReference>
<dbReference type="Gene3D" id="3.40.50.150">
    <property type="entry name" value="Vaccinia Virus protein VP39"/>
    <property type="match status" value="1"/>
</dbReference>
<evidence type="ECO:0008006" key="3">
    <source>
        <dbReference type="Google" id="ProtNLM"/>
    </source>
</evidence>
<evidence type="ECO:0000313" key="1">
    <source>
        <dbReference type="EMBL" id="GAO11838.1"/>
    </source>
</evidence>
<keyword evidence="2" id="KW-1185">Reference proteome</keyword>
<dbReference type="AlphaFoldDB" id="A0A0P4RFX9"/>
<comment type="caution">
    <text evidence="1">The sequence shown here is derived from an EMBL/GenBank/DDBJ whole genome shotgun (WGS) entry which is preliminary data.</text>
</comment>
<sequence>MGRQRTMGEHDSVVDLQLDRAHSSRIYDYFLGGKTNFLADRMAAGSVLGVFPAALVAARINREFMHRATRVLAVSGLRQFLDIGTGIPTPPNLHDIAQGIAPDARVVYTDNDPIVLAHAAALLIGTAEGRTAYVQADVNDPESILGAPQLLDTLDLTRPVALSLNALMHFVPDDGEDRAHTIVETLKAALPSGSTLALSHATPDFSPEAMRKIIKIYGDTGTRLQFRSRAEVLRFFDGWELLEPGLTLSHQWRPDRPEDATHVTDAEAACYAGVARKP</sequence>
<dbReference type="InterPro" id="IPR006764">
    <property type="entry name" value="SAM_dep_MeTrfase_SAV2177_type"/>
</dbReference>
<name>A0A0P4RFX9_9ACTN</name>
<dbReference type="EMBL" id="BBNO01000009">
    <property type="protein sequence ID" value="GAO11838.1"/>
    <property type="molecule type" value="Genomic_DNA"/>
</dbReference>
<gene>
    <name evidence="1" type="ORF">TPA0598_09_01290</name>
</gene>
<evidence type="ECO:0000313" key="2">
    <source>
        <dbReference type="Proteomes" id="UP000048965"/>
    </source>
</evidence>
<organism evidence="1 2">
    <name type="scientific">Streptomyces lydicamycinicus</name>
    <dbReference type="NCBI Taxonomy" id="1546107"/>
    <lineage>
        <taxon>Bacteria</taxon>
        <taxon>Bacillati</taxon>
        <taxon>Actinomycetota</taxon>
        <taxon>Actinomycetes</taxon>
        <taxon>Kitasatosporales</taxon>
        <taxon>Streptomycetaceae</taxon>
        <taxon>Streptomyces</taxon>
    </lineage>
</organism>
<dbReference type="PIRSF" id="PIRSF017393">
    <property type="entry name" value="MTase_SAV2177"/>
    <property type="match status" value="1"/>
</dbReference>
<proteinExistence type="predicted"/>
<dbReference type="Pfam" id="PF04672">
    <property type="entry name" value="Methyltransf_19"/>
    <property type="match status" value="1"/>
</dbReference>